<evidence type="ECO:0000259" key="1">
    <source>
        <dbReference type="Pfam" id="PF13280"/>
    </source>
</evidence>
<evidence type="ECO:0000313" key="3">
    <source>
        <dbReference type="Proteomes" id="UP000282930"/>
    </source>
</evidence>
<evidence type="ECO:0000313" key="2">
    <source>
        <dbReference type="EMBL" id="AZT89211.1"/>
    </source>
</evidence>
<dbReference type="Pfam" id="PF13280">
    <property type="entry name" value="WYL"/>
    <property type="match status" value="1"/>
</dbReference>
<feature type="domain" description="WYL" evidence="1">
    <location>
        <begin position="249"/>
        <end position="311"/>
    </location>
</feature>
<proteinExistence type="predicted"/>
<dbReference type="KEGG" id="ccha:ELD05_00065"/>
<dbReference type="Proteomes" id="UP000282930">
    <property type="component" value="Chromosome"/>
</dbReference>
<protein>
    <submittedName>
        <fullName evidence="2">WYL domain-containing protein</fullName>
    </submittedName>
</protein>
<dbReference type="PROSITE" id="PS52050">
    <property type="entry name" value="WYL"/>
    <property type="match status" value="1"/>
</dbReference>
<keyword evidence="3" id="KW-1185">Reference proteome</keyword>
<dbReference type="RefSeq" id="WP_127350837.1">
    <property type="nucleotide sequence ID" value="NZ_CP034791.1"/>
</dbReference>
<reference evidence="2 3" key="1">
    <citation type="submission" date="2018-12" db="EMBL/GenBank/DDBJ databases">
        <title>Genome sequence from the cellulolytic species, Caldicellulosiruptor changbaiensis.</title>
        <authorList>
            <person name="Blumer-Schuette S.E."/>
            <person name="Mendoza C."/>
        </authorList>
    </citation>
    <scope>NUCLEOTIDE SEQUENCE [LARGE SCALE GENOMIC DNA]</scope>
    <source>
        <strain evidence="2 3">CBS-Z</strain>
    </source>
</reference>
<dbReference type="EMBL" id="CP034791">
    <property type="protein sequence ID" value="AZT89211.1"/>
    <property type="molecule type" value="Genomic_DNA"/>
</dbReference>
<name>A0A3T0D1U3_9FIRM</name>
<gene>
    <name evidence="2" type="ORF">ELD05_00065</name>
</gene>
<sequence length="438" mass="52556">MPEFNPFINDFNKLRNFSRLVYLYGCYSREDAELFKIGKRTFDEELRRMRVFLKEDEYLSVERDGKKVLPCIVEDFFKEVENPLINIYFSKTSTPLQTTLFFKILQILNSSKNKRATTNEIVDKIYFALDERTKDKAIDSSIKRTLKEMQSIGVIKFLKKEKVYVLSNTIERLFSGFSKDEVKNIYLSVLFFINTNVPNVPGWFLKESLEKYLLKNGEEEFVKEANQLFWFTYVPHHYVLDEELVWRFWQAASSGRKIKIWYYPRSKNERKEYTCIPLRIIYDVKLGRWYFIVLFEKAINTLPASRVEKIEILDETFDKNIFKEYWKVIEKCFFVSVPLKKTGFKKIKLRFILDDKEASFNFVLNRVKRELKDAKIDIVSQNEFVVEYELSNLKEFKPWLRSFSHRVVVEDGSEDSSKLRQEIIEEWKEILRNYGDIQ</sequence>
<dbReference type="InterPro" id="IPR026881">
    <property type="entry name" value="WYL_dom"/>
</dbReference>
<dbReference type="AlphaFoldDB" id="A0A3T0D1U3"/>
<accession>A0A3T0D1U3</accession>
<organism evidence="2 3">
    <name type="scientific">Caldicellulosiruptor changbaiensis</name>
    <dbReference type="NCBI Taxonomy" id="1222016"/>
    <lineage>
        <taxon>Bacteria</taxon>
        <taxon>Bacillati</taxon>
        <taxon>Bacillota</taxon>
        <taxon>Bacillota incertae sedis</taxon>
        <taxon>Caldicellulosiruptorales</taxon>
        <taxon>Caldicellulosiruptoraceae</taxon>
        <taxon>Caldicellulosiruptor</taxon>
    </lineage>
</organism>